<accession>A0A3P7DYW4</accession>
<evidence type="ECO:0000313" key="2">
    <source>
        <dbReference type="Proteomes" id="UP000270924"/>
    </source>
</evidence>
<protein>
    <submittedName>
        <fullName evidence="1">Uncharacterized protein</fullName>
    </submittedName>
</protein>
<name>A0A3P7DYW4_WUCBA</name>
<dbReference type="Proteomes" id="UP000270924">
    <property type="component" value="Unassembled WGS sequence"/>
</dbReference>
<feature type="non-terminal residue" evidence="1">
    <location>
        <position position="39"/>
    </location>
</feature>
<organism evidence="1 2">
    <name type="scientific">Wuchereria bancrofti</name>
    <dbReference type="NCBI Taxonomy" id="6293"/>
    <lineage>
        <taxon>Eukaryota</taxon>
        <taxon>Metazoa</taxon>
        <taxon>Ecdysozoa</taxon>
        <taxon>Nematoda</taxon>
        <taxon>Chromadorea</taxon>
        <taxon>Rhabditida</taxon>
        <taxon>Spirurina</taxon>
        <taxon>Spiruromorpha</taxon>
        <taxon>Filarioidea</taxon>
        <taxon>Onchocercidae</taxon>
        <taxon>Wuchereria</taxon>
    </lineage>
</organism>
<evidence type="ECO:0000313" key="1">
    <source>
        <dbReference type="EMBL" id="VDM12296.1"/>
    </source>
</evidence>
<keyword evidence="2" id="KW-1185">Reference proteome</keyword>
<gene>
    <name evidence="1" type="ORF">WBA_LOCUS5682</name>
</gene>
<dbReference type="InParanoid" id="A0A3P7DYW4"/>
<dbReference type="AlphaFoldDB" id="A0A3P7DYW4"/>
<proteinExistence type="predicted"/>
<reference evidence="1 2" key="1">
    <citation type="submission" date="2018-11" db="EMBL/GenBank/DDBJ databases">
        <authorList>
            <consortium name="Pathogen Informatics"/>
        </authorList>
    </citation>
    <scope>NUCLEOTIDE SEQUENCE [LARGE SCALE GENOMIC DNA]</scope>
</reference>
<dbReference type="EMBL" id="UYWW01002922">
    <property type="protein sequence ID" value="VDM12296.1"/>
    <property type="molecule type" value="Genomic_DNA"/>
</dbReference>
<dbReference type="OrthoDB" id="506431at2759"/>
<sequence>MRIGPYLDPQDYGIGATSVTFQQHKVGREERARVLGRHS</sequence>